<sequence>MRLLTKRPGSDHWQQLALRTNGSTANMPSKANMPSTASETPSSLEDHDLQKGFNAREKFQKPLKFHLAFLSILLMVFIVSIDATALAVVIP</sequence>
<keyword evidence="2" id="KW-1133">Transmembrane helix</keyword>
<feature type="transmembrane region" description="Helical" evidence="2">
    <location>
        <begin position="65"/>
        <end position="90"/>
    </location>
</feature>
<dbReference type="EMBL" id="JAAHCF010002100">
    <property type="protein sequence ID" value="KAK8140643.1"/>
    <property type="molecule type" value="Genomic_DNA"/>
</dbReference>
<feature type="region of interest" description="Disordered" evidence="1">
    <location>
        <begin position="20"/>
        <end position="46"/>
    </location>
</feature>
<name>A0AAW0RF55_9HYPO</name>
<keyword evidence="2" id="KW-0472">Membrane</keyword>
<gene>
    <name evidence="3" type="ORF">G3M48_003122</name>
</gene>
<comment type="caution">
    <text evidence="3">The sequence shown here is derived from an EMBL/GenBank/DDBJ whole genome shotgun (WGS) entry which is preliminary data.</text>
</comment>
<evidence type="ECO:0000313" key="4">
    <source>
        <dbReference type="Proteomes" id="UP001397290"/>
    </source>
</evidence>
<protein>
    <submittedName>
        <fullName evidence="3">Uncharacterized protein</fullName>
    </submittedName>
</protein>
<dbReference type="AlphaFoldDB" id="A0AAW0RF55"/>
<dbReference type="Proteomes" id="UP001397290">
    <property type="component" value="Unassembled WGS sequence"/>
</dbReference>
<organism evidence="3 4">
    <name type="scientific">Beauveria asiatica</name>
    <dbReference type="NCBI Taxonomy" id="1069075"/>
    <lineage>
        <taxon>Eukaryota</taxon>
        <taxon>Fungi</taxon>
        <taxon>Dikarya</taxon>
        <taxon>Ascomycota</taxon>
        <taxon>Pezizomycotina</taxon>
        <taxon>Sordariomycetes</taxon>
        <taxon>Hypocreomycetidae</taxon>
        <taxon>Hypocreales</taxon>
        <taxon>Cordycipitaceae</taxon>
        <taxon>Beauveria</taxon>
    </lineage>
</organism>
<accession>A0AAW0RF55</accession>
<feature type="compositionally biased region" description="Polar residues" evidence="1">
    <location>
        <begin position="20"/>
        <end position="43"/>
    </location>
</feature>
<reference evidence="3 4" key="1">
    <citation type="submission" date="2020-02" db="EMBL/GenBank/DDBJ databases">
        <title>Comparative genomics of the hypocrealean fungal genus Beauvera.</title>
        <authorList>
            <person name="Showalter D.N."/>
            <person name="Bushley K.E."/>
            <person name="Rehner S.A."/>
        </authorList>
    </citation>
    <scope>NUCLEOTIDE SEQUENCE [LARGE SCALE GENOMIC DNA]</scope>
    <source>
        <strain evidence="3 4">ARSEF4384</strain>
    </source>
</reference>
<proteinExistence type="predicted"/>
<evidence type="ECO:0000256" key="2">
    <source>
        <dbReference type="SAM" id="Phobius"/>
    </source>
</evidence>
<evidence type="ECO:0000313" key="3">
    <source>
        <dbReference type="EMBL" id="KAK8140643.1"/>
    </source>
</evidence>
<feature type="non-terminal residue" evidence="3">
    <location>
        <position position="91"/>
    </location>
</feature>
<evidence type="ECO:0000256" key="1">
    <source>
        <dbReference type="SAM" id="MobiDB-lite"/>
    </source>
</evidence>
<keyword evidence="4" id="KW-1185">Reference proteome</keyword>
<keyword evidence="2" id="KW-0812">Transmembrane</keyword>